<accession>A0A2C9K8D2</accession>
<dbReference type="Proteomes" id="UP000076420">
    <property type="component" value="Unassembled WGS sequence"/>
</dbReference>
<feature type="compositionally biased region" description="Polar residues" evidence="2">
    <location>
        <begin position="541"/>
        <end position="556"/>
    </location>
</feature>
<dbReference type="VEuPathDB" id="VectorBase:BGLAX_035042"/>
<dbReference type="PROSITE" id="PS50010">
    <property type="entry name" value="DH_2"/>
    <property type="match status" value="1"/>
</dbReference>
<dbReference type="InterPro" id="IPR000219">
    <property type="entry name" value="DH_dom"/>
</dbReference>
<evidence type="ECO:0000313" key="5">
    <source>
        <dbReference type="Proteomes" id="UP000076420"/>
    </source>
</evidence>
<evidence type="ECO:0000256" key="1">
    <source>
        <dbReference type="ARBA" id="ARBA00022658"/>
    </source>
</evidence>
<dbReference type="SUPFAM" id="SSF50998">
    <property type="entry name" value="Quinoprotein alcohol dehydrogenase-like"/>
    <property type="match status" value="1"/>
</dbReference>
<dbReference type="InterPro" id="IPR039919">
    <property type="entry name" value="ARHGEF10/ARHGEF17"/>
</dbReference>
<dbReference type="SUPFAM" id="SSF48065">
    <property type="entry name" value="DBL homology domain (DH-domain)"/>
    <property type="match status" value="1"/>
</dbReference>
<name>A0A2C9K8D2_BIOGL</name>
<evidence type="ECO:0000256" key="2">
    <source>
        <dbReference type="SAM" id="MobiDB-lite"/>
    </source>
</evidence>
<dbReference type="STRING" id="6526.A0A2C9K8D2"/>
<dbReference type="Pfam" id="PF19056">
    <property type="entry name" value="WD40_2"/>
    <property type="match status" value="1"/>
</dbReference>
<dbReference type="Gene3D" id="2.130.10.10">
    <property type="entry name" value="YVTN repeat-like/Quinoprotein amine dehydrogenase"/>
    <property type="match status" value="1"/>
</dbReference>
<feature type="compositionally biased region" description="Basic and acidic residues" evidence="2">
    <location>
        <begin position="171"/>
        <end position="185"/>
    </location>
</feature>
<feature type="compositionally biased region" description="Basic and acidic residues" evidence="2">
    <location>
        <begin position="126"/>
        <end position="139"/>
    </location>
</feature>
<evidence type="ECO:0000313" key="4">
    <source>
        <dbReference type="EnsemblMetazoa" id="BGLB016468-PD"/>
    </source>
</evidence>
<dbReference type="OrthoDB" id="4066896at2759"/>
<feature type="compositionally biased region" description="Basic and acidic residues" evidence="2">
    <location>
        <begin position="96"/>
        <end position="107"/>
    </location>
</feature>
<feature type="region of interest" description="Disordered" evidence="2">
    <location>
        <begin position="119"/>
        <end position="480"/>
    </location>
</feature>
<proteinExistence type="predicted"/>
<reference evidence="4" key="1">
    <citation type="journal article" date="2004" name="J. Parasitol.">
        <title>The mitochondrial genome of Biomphalaria glabrata (Gastropoda: Basommatophora), intermediate host of Schistosoma mansoni.</title>
        <authorList>
            <person name="DeJong R.J."/>
            <person name="Emery A.M."/>
            <person name="Adema C.M."/>
        </authorList>
    </citation>
    <scope>NUCLEOTIDE SEQUENCE</scope>
    <source>
        <strain evidence="4">BB02</strain>
    </source>
</reference>
<dbReference type="EnsemblMetazoa" id="BGLB016468-RA">
    <property type="protein sequence ID" value="BGLB016468-PA"/>
    <property type="gene ID" value="BGLB016468"/>
</dbReference>
<protein>
    <recommendedName>
        <fullName evidence="3">DH domain-containing protein</fullName>
    </recommendedName>
</protein>
<feature type="region of interest" description="Disordered" evidence="2">
    <location>
        <begin position="1"/>
        <end position="107"/>
    </location>
</feature>
<dbReference type="GO" id="GO:0051496">
    <property type="term" value="P:positive regulation of stress fiber assembly"/>
    <property type="evidence" value="ECO:0007669"/>
    <property type="project" value="UniProtKB-ARBA"/>
</dbReference>
<feature type="domain" description="DH" evidence="3">
    <location>
        <begin position="688"/>
        <end position="874"/>
    </location>
</feature>
<feature type="region of interest" description="Disordered" evidence="2">
    <location>
        <begin position="1600"/>
        <end position="1621"/>
    </location>
</feature>
<dbReference type="PANTHER" id="PTHR12877">
    <property type="entry name" value="RHO GUANINE NUCLEOTIDE EXCHANGE FACTOR"/>
    <property type="match status" value="1"/>
</dbReference>
<sequence>MEGDDGKPKSSNFSPKVTRPKLPHFAGSESRSISPRSKTDPGRVEIKAIMEDIMNLKKTDWKTFSRSRTSPLPKGKSMSTNTSPSASPRIGSPVADESRIGLSRDRSRSLKILTDRLKNKNSKQVISDESKIDENKDTVSRTIELQPSGNINDQWSPCKMAGPLSNAPEVSPRRSPDRRSQERTYEQIPESPEDIDEPEGTKSPLAASSDESFRSASECVHAKSPESDYGGAREKTPDSDGGGSTRSQEDCTNVKDAHDKAAEDEGVSDSGEHTAPIVSTYQYHGLPRKSRFLQLAGTKPPKLNQRGYTRPPERRSGIILISAGSKVGDAVKVGPEDARQTPASISDDQPRQRTQRRSDSGKSSAQKSSPRFITHPPHQKKSHKESGPVDTNGFAALKTSGDNEEDHQSQSQSSLADSQFASEASDDNFQDVLESSDVTDRKNGKCAKQKSKSDPSGDRACDILDFPSGMEVPQFHSAPLLSKEDMEALGLDKSLMIEEDSKMKSRSENVLSSVSHEGVDEHSSGGEDDEGASSGDFKASDATTDSENALNTTTKFPSTLAVSAPVTPHGPSPSPSCYAIDRPSNLLSVPSATGGGRKTNIFRSASSASVLQSRKPGGSPIRDKDVVRKYSITTDEAMINSKSSTSLVPDFFPIGDTGNAASMPAVWNKDRLSSTDSPEREPGFIKDKRYHIVEELYKNEKEYVEALRTLKDKYMVPLKTQSSVDDNIVDNIFYMIPEILTHHSIYLDFLDNVWKHWNTTHSTVGNIITTIFAKQTVLESYMSFVENYNASGKVIENALTTKSSVQKFIEQCQKDSGSKLTMKDLIVRPIQRIPRYELLIQRLLDNTPRDHPDHPLLQQACRVMHDLAVKIGTVNDSQQEEDMQETLKKLELLLITDLAVPDRAYIRHDMVQLFVSFSTSSLVYSRTLGSSVSHWLGTRTRDHKNRKDQCCIWLFSDVVLVSSIKRKSGPVTRKVSIILKTPLGQDFAENIKHKVWLRVGLDDLEIVKTQGTLTRKPTLDKEQLEEDIHIVTQLGDLAGKLSCQHQSLDDAIKELNTNLCRQHSEVTARNASSDSNKMELVVTTQEGVLHLVIGFSSAEKRAAWETAFTDAKQKLSLLSDKRAPEFLQPLQITKTRAGMQFSCAAPIDGVNSSGFRDVWVCNSDGYVGHMCLLSLQPEPIVTLNTPVPGCNARILCICAVPAFSGAFRRRASQKGARSQRDSIVVTTIPEGPRINVEKSEEDNVILETPQPTSEPAIIIPTTTITTTLVEDVETNDNFNEEGYQSDSDTSDDEPMSFLPRTTEELYVGGGWSKLLSDDEAPKPKVSELTESSPDPITTSGNWDQDPAKSTMWLGTEDGCIHIFQSCDNIKTTKNKLKIQHGSPVYCIIYLDNKVFVSLVNGDLIVYKRDPEGLWDTECPYTRTIGSASSPITKMLAVAGKLWCGCQNQIHVINPLALNIETSFQVTPDVTKAVQCLVCSGQGVWVASQQSSKVMLFHAVTYEFLLEVSIAQAVSHKLQSADDIIRQHKAACLRITALMVCKDLLWVGTSAGVILTIPIPRITSTTTRGSLAVPTVTGLIYGHTGHVRFLTSVEISSTASTKAELSKEGTSGESATAERGGGFSFQDIHRRSSMAATTATMASRMLVISGGDGYEDFRNSAANEGAGRDDSTNHLLLWQV</sequence>
<feature type="compositionally biased region" description="Basic and acidic residues" evidence="2">
    <location>
        <begin position="451"/>
        <end position="462"/>
    </location>
</feature>
<reference evidence="4" key="2">
    <citation type="submission" date="2013-03" db="EMBL/GenBank/DDBJ databases">
        <title>Sequence assembly of the Biomphalaria glabrata genome version 4.3.</title>
        <authorList>
            <person name="Warren W."/>
            <person name="Wilson R.K."/>
            <person name="Hillier L.W."/>
            <person name="Minx P."/>
        </authorList>
    </citation>
    <scope>NUCLEOTIDE SEQUENCE</scope>
    <source>
        <strain evidence="4">BB02</strain>
    </source>
</reference>
<feature type="compositionally biased region" description="Basic and acidic residues" evidence="2">
    <location>
        <begin position="1315"/>
        <end position="1327"/>
    </location>
</feature>
<dbReference type="VEuPathDB" id="VectorBase:BGLB016468"/>
<dbReference type="CDD" id="cd00160">
    <property type="entry name" value="RhoGEF"/>
    <property type="match status" value="1"/>
</dbReference>
<keyword evidence="1" id="KW-0344">Guanine-nucleotide releasing factor</keyword>
<dbReference type="GO" id="GO:0005737">
    <property type="term" value="C:cytoplasm"/>
    <property type="evidence" value="ECO:0007669"/>
    <property type="project" value="UniProtKB-ARBA"/>
</dbReference>
<feature type="compositionally biased region" description="Basic and acidic residues" evidence="2">
    <location>
        <begin position="498"/>
        <end position="507"/>
    </location>
</feature>
<dbReference type="GO" id="GO:0030036">
    <property type="term" value="P:actin cytoskeleton organization"/>
    <property type="evidence" value="ECO:0007669"/>
    <property type="project" value="TreeGrafter"/>
</dbReference>
<feature type="compositionally biased region" description="Basic and acidic residues" evidence="2">
    <location>
        <begin position="220"/>
        <end position="238"/>
    </location>
</feature>
<feature type="region of interest" description="Disordered" evidence="2">
    <location>
        <begin position="498"/>
        <end position="556"/>
    </location>
</feature>
<dbReference type="EnsemblMetazoa" id="BGLB016468-RB">
    <property type="protein sequence ID" value="BGLB016468-PB"/>
    <property type="gene ID" value="BGLB016468"/>
</dbReference>
<dbReference type="InterPro" id="IPR015943">
    <property type="entry name" value="WD40/YVTN_repeat-like_dom_sf"/>
</dbReference>
<dbReference type="GO" id="GO:0005085">
    <property type="term" value="F:guanyl-nucleotide exchange factor activity"/>
    <property type="evidence" value="ECO:0007669"/>
    <property type="project" value="UniProtKB-KW"/>
</dbReference>
<feature type="compositionally biased region" description="Polar residues" evidence="2">
    <location>
        <begin position="1328"/>
        <end position="1342"/>
    </location>
</feature>
<feature type="compositionally biased region" description="Basic and acidic residues" evidence="2">
    <location>
        <begin position="348"/>
        <end position="360"/>
    </location>
</feature>
<reference evidence="4" key="3">
    <citation type="submission" date="2020-05" db="UniProtKB">
        <authorList>
            <consortium name="EnsemblMetazoa"/>
        </authorList>
    </citation>
    <scope>IDENTIFICATION</scope>
    <source>
        <strain evidence="4">BB02</strain>
    </source>
</reference>
<evidence type="ECO:0000259" key="3">
    <source>
        <dbReference type="PROSITE" id="PS50010"/>
    </source>
</evidence>
<organism evidence="4 5">
    <name type="scientific">Biomphalaria glabrata</name>
    <name type="common">Bloodfluke planorb</name>
    <name type="synonym">Freshwater snail</name>
    <dbReference type="NCBI Taxonomy" id="6526"/>
    <lineage>
        <taxon>Eukaryota</taxon>
        <taxon>Metazoa</taxon>
        <taxon>Spiralia</taxon>
        <taxon>Lophotrochozoa</taxon>
        <taxon>Mollusca</taxon>
        <taxon>Gastropoda</taxon>
        <taxon>Heterobranchia</taxon>
        <taxon>Euthyneura</taxon>
        <taxon>Panpulmonata</taxon>
        <taxon>Hygrophila</taxon>
        <taxon>Lymnaeoidea</taxon>
        <taxon>Planorbidae</taxon>
        <taxon>Biomphalaria</taxon>
    </lineage>
</organism>
<feature type="compositionally biased region" description="Basic and acidic residues" evidence="2">
    <location>
        <begin position="247"/>
        <end position="263"/>
    </location>
</feature>
<feature type="compositionally biased region" description="Low complexity" evidence="2">
    <location>
        <begin position="409"/>
        <end position="422"/>
    </location>
</feature>
<dbReference type="InterPro" id="IPR011047">
    <property type="entry name" value="Quinoprotein_ADH-like_sf"/>
</dbReference>
<feature type="compositionally biased region" description="Basic and acidic residues" evidence="2">
    <location>
        <begin position="37"/>
        <end position="63"/>
    </location>
</feature>
<dbReference type="Pfam" id="PF00621">
    <property type="entry name" value="RhoGEF"/>
    <property type="match status" value="1"/>
</dbReference>
<feature type="compositionally biased region" description="Polar residues" evidence="2">
    <location>
        <begin position="1600"/>
        <end position="1613"/>
    </location>
</feature>
<dbReference type="InterPro" id="IPR035899">
    <property type="entry name" value="DBL_dom_sf"/>
</dbReference>
<dbReference type="KEGG" id="bgt:106075534"/>
<dbReference type="FunFam" id="1.20.900.10:FF:000003">
    <property type="entry name" value="Rho guanine nucleotide exchange factor 10 like"/>
    <property type="match status" value="1"/>
</dbReference>
<dbReference type="SMART" id="SM00325">
    <property type="entry name" value="RhoGEF"/>
    <property type="match status" value="1"/>
</dbReference>
<feature type="compositionally biased region" description="Polar residues" evidence="2">
    <location>
        <begin position="77"/>
        <end position="86"/>
    </location>
</feature>
<dbReference type="PANTHER" id="PTHR12877:SF15">
    <property type="entry name" value="RHO GUANINE NUCLEOTIDE EXCHANGE FACTOR 17"/>
    <property type="match status" value="1"/>
</dbReference>
<dbReference type="Gene3D" id="1.20.900.10">
    <property type="entry name" value="Dbl homology (DH) domain"/>
    <property type="match status" value="1"/>
</dbReference>
<dbReference type="EnsemblMetazoa" id="BGLB016468-RD">
    <property type="protein sequence ID" value="BGLB016468-PD"/>
    <property type="gene ID" value="BGLB016468"/>
</dbReference>
<feature type="compositionally biased region" description="Polar residues" evidence="2">
    <location>
        <begin position="140"/>
        <end position="155"/>
    </location>
</feature>
<feature type="region of interest" description="Disordered" evidence="2">
    <location>
        <begin position="1312"/>
        <end position="1345"/>
    </location>
</feature>
<gene>
    <name evidence="4" type="primary">106075534</name>
</gene>